<evidence type="ECO:0000313" key="2">
    <source>
        <dbReference type="Proteomes" id="UP001631969"/>
    </source>
</evidence>
<gene>
    <name evidence="1" type="ORF">ACI1P1_17350</name>
</gene>
<proteinExistence type="predicted"/>
<reference evidence="1" key="1">
    <citation type="submission" date="2024-12" db="EMBL/GenBank/DDBJ databases">
        <authorList>
            <person name="Wu N."/>
        </authorList>
    </citation>
    <scope>NUCLEOTIDE SEQUENCE</scope>
    <source>
        <strain evidence="1">P15</strain>
    </source>
</reference>
<protein>
    <submittedName>
        <fullName evidence="1">(2Fe-2S) ferredoxin domain-containing protein</fullName>
    </submittedName>
</protein>
<dbReference type="Proteomes" id="UP001631969">
    <property type="component" value="Unassembled WGS sequence"/>
</dbReference>
<organism evidence="1 2">
    <name type="scientific">Paenibacillus mesotrionivorans</name>
    <dbReference type="NCBI Taxonomy" id="3160968"/>
    <lineage>
        <taxon>Bacteria</taxon>
        <taxon>Bacillati</taxon>
        <taxon>Bacillota</taxon>
        <taxon>Bacilli</taxon>
        <taxon>Bacillales</taxon>
        <taxon>Paenibacillaceae</taxon>
        <taxon>Paenibacillus</taxon>
    </lineage>
</organism>
<keyword evidence="2" id="KW-1185">Reference proteome</keyword>
<comment type="caution">
    <text evidence="1">The sequence shown here is derived from an EMBL/GenBank/DDBJ whole genome shotgun (WGS) entry which is preliminary data.</text>
</comment>
<dbReference type="EMBL" id="JBJURJ010000011">
    <property type="protein sequence ID" value="MFM9330067.1"/>
    <property type="molecule type" value="Genomic_DNA"/>
</dbReference>
<name>A0ACC7P087_9BACL</name>
<accession>A0ACC7P087</accession>
<sequence>MNMRLKAMKKHIFFCGSEHCEGQESSEVMEAVKEKLVEAGIHKEIKLSKTNCLGLCGNGPFALVYPDGIWYYNLTTDDAERIVMEHLVNNEPVEELIMHRISAT</sequence>
<evidence type="ECO:0000313" key="1">
    <source>
        <dbReference type="EMBL" id="MFM9330067.1"/>
    </source>
</evidence>